<dbReference type="KEGG" id="rca:Rcas_3340"/>
<keyword evidence="7" id="KW-0472">Membrane</keyword>
<keyword evidence="7" id="KW-1133">Transmembrane helix</keyword>
<evidence type="ECO:0000256" key="2">
    <source>
        <dbReference type="ARBA" id="ARBA00022679"/>
    </source>
</evidence>
<dbReference type="STRING" id="383372.Rcas_3340"/>
<dbReference type="CDD" id="cd14014">
    <property type="entry name" value="STKc_PknB_like"/>
    <property type="match status" value="1"/>
</dbReference>
<proteinExistence type="predicted"/>
<dbReference type="RefSeq" id="WP_012121814.1">
    <property type="nucleotide sequence ID" value="NC_009767.1"/>
</dbReference>
<dbReference type="AlphaFoldDB" id="A7NP94"/>
<dbReference type="GO" id="GO:0005524">
    <property type="term" value="F:ATP binding"/>
    <property type="evidence" value="ECO:0007669"/>
    <property type="project" value="UniProtKB-KW"/>
</dbReference>
<dbReference type="EMBL" id="CP000804">
    <property type="protein sequence ID" value="ABU59390.1"/>
    <property type="molecule type" value="Genomic_DNA"/>
</dbReference>
<accession>A7NP94</accession>
<keyword evidence="3" id="KW-0547">Nucleotide-binding</keyword>
<feature type="compositionally biased region" description="Low complexity" evidence="6">
    <location>
        <begin position="314"/>
        <end position="334"/>
    </location>
</feature>
<evidence type="ECO:0000256" key="1">
    <source>
        <dbReference type="ARBA" id="ARBA00012513"/>
    </source>
</evidence>
<feature type="domain" description="Protein kinase" evidence="8">
    <location>
        <begin position="39"/>
        <end position="286"/>
    </location>
</feature>
<evidence type="ECO:0000256" key="6">
    <source>
        <dbReference type="SAM" id="MobiDB-lite"/>
    </source>
</evidence>
<dbReference type="Pfam" id="PF00069">
    <property type="entry name" value="Pkinase"/>
    <property type="match status" value="1"/>
</dbReference>
<evidence type="ECO:0000313" key="10">
    <source>
        <dbReference type="Proteomes" id="UP000000263"/>
    </source>
</evidence>
<feature type="compositionally biased region" description="Low complexity" evidence="6">
    <location>
        <begin position="345"/>
        <end position="355"/>
    </location>
</feature>
<reference evidence="9 10" key="1">
    <citation type="submission" date="2007-08" db="EMBL/GenBank/DDBJ databases">
        <title>Complete sequence of Roseiflexus castenholzii DSM 13941.</title>
        <authorList>
            <consortium name="US DOE Joint Genome Institute"/>
            <person name="Copeland A."/>
            <person name="Lucas S."/>
            <person name="Lapidus A."/>
            <person name="Barry K."/>
            <person name="Glavina del Rio T."/>
            <person name="Dalin E."/>
            <person name="Tice H."/>
            <person name="Pitluck S."/>
            <person name="Thompson L.S."/>
            <person name="Brettin T."/>
            <person name="Bruce D."/>
            <person name="Detter J.C."/>
            <person name="Han C."/>
            <person name="Tapia R."/>
            <person name="Schmutz J."/>
            <person name="Larimer F."/>
            <person name="Land M."/>
            <person name="Hauser L."/>
            <person name="Kyrpides N."/>
            <person name="Mikhailova N."/>
            <person name="Bryant D.A."/>
            <person name="Hanada S."/>
            <person name="Tsukatani Y."/>
            <person name="Richardson P."/>
        </authorList>
    </citation>
    <scope>NUCLEOTIDE SEQUENCE [LARGE SCALE GENOMIC DNA]</scope>
    <source>
        <strain evidence="10">DSM 13941 / HLO8</strain>
    </source>
</reference>
<keyword evidence="9" id="KW-0723">Serine/threonine-protein kinase</keyword>
<keyword evidence="10" id="KW-1185">Reference proteome</keyword>
<feature type="transmembrane region" description="Helical" evidence="7">
    <location>
        <begin position="366"/>
        <end position="387"/>
    </location>
</feature>
<gene>
    <name evidence="9" type="ordered locus">Rcas_3340</name>
</gene>
<keyword evidence="2" id="KW-0808">Transferase</keyword>
<keyword evidence="5" id="KW-0067">ATP-binding</keyword>
<dbReference type="InterPro" id="IPR000719">
    <property type="entry name" value="Prot_kinase_dom"/>
</dbReference>
<evidence type="ECO:0000259" key="8">
    <source>
        <dbReference type="PROSITE" id="PS50011"/>
    </source>
</evidence>
<dbReference type="SUPFAM" id="SSF56112">
    <property type="entry name" value="Protein kinase-like (PK-like)"/>
    <property type="match status" value="1"/>
</dbReference>
<dbReference type="PROSITE" id="PS50011">
    <property type="entry name" value="PROTEIN_KINASE_DOM"/>
    <property type="match status" value="1"/>
</dbReference>
<protein>
    <recommendedName>
        <fullName evidence="1">non-specific serine/threonine protein kinase</fullName>
        <ecNumber evidence="1">2.7.11.1</ecNumber>
    </recommendedName>
</protein>
<evidence type="ECO:0000313" key="9">
    <source>
        <dbReference type="EMBL" id="ABU59390.1"/>
    </source>
</evidence>
<dbReference type="EC" id="2.7.11.1" evidence="1"/>
<evidence type="ECO:0000256" key="3">
    <source>
        <dbReference type="ARBA" id="ARBA00022741"/>
    </source>
</evidence>
<dbReference type="SMART" id="SM00220">
    <property type="entry name" value="S_TKc"/>
    <property type="match status" value="1"/>
</dbReference>
<organism evidence="9 10">
    <name type="scientific">Roseiflexus castenholzii (strain DSM 13941 / HLO8)</name>
    <dbReference type="NCBI Taxonomy" id="383372"/>
    <lineage>
        <taxon>Bacteria</taxon>
        <taxon>Bacillati</taxon>
        <taxon>Chloroflexota</taxon>
        <taxon>Chloroflexia</taxon>
        <taxon>Chloroflexales</taxon>
        <taxon>Roseiflexineae</taxon>
        <taxon>Roseiflexaceae</taxon>
        <taxon>Roseiflexus</taxon>
    </lineage>
</organism>
<keyword evidence="4 9" id="KW-0418">Kinase</keyword>
<sequence>MTDVQQILCPKCHKPNLRRARFCQHCGHDVILNNAGPRYYITRVIKEGGQGAVFEAIGDDGRTYAIKQMLDRFTDPRERDEAIARFEAEAKILERLRHPRIPRVYADFKDEGYHYLAMDFVRGSDLEDIIRRERFIPEERALRWADQICDVLEYLHQQKPPIIFRDIKPSNIMIEPDGNVKLIDFGIAKALQPSQRGTQIGTPGYAPPEQYQGIATPESDIFSLGATLHHMLTGRDPRDEPPFSFPPVYALRPNVSKRTSDAIMKALKMKPEERYRSVAEFRRALLPERAPAQVRVVPATQALPAPAQVAAPVTPQPVAASAGPAAPQSTAPPTSRVTPTGSPSAPAAAPAQKPAARQKKHQSTRWGAVLFALVVIALLAATVALAFPDWTVRTIRSIPALATPTPQRLIQQPFTVENIEVVVPPGGDVRQAFVLAYTRAVQEQFGPQAQIHTSVPLSYIGGEPQKIAEDENGTKYRASISGFILVPATP</sequence>
<evidence type="ECO:0000256" key="4">
    <source>
        <dbReference type="ARBA" id="ARBA00022777"/>
    </source>
</evidence>
<keyword evidence="7" id="KW-0812">Transmembrane</keyword>
<name>A7NP94_ROSCS</name>
<evidence type="ECO:0000256" key="7">
    <source>
        <dbReference type="SAM" id="Phobius"/>
    </source>
</evidence>
<dbReference type="Gene3D" id="1.10.510.10">
    <property type="entry name" value="Transferase(Phosphotransferase) domain 1"/>
    <property type="match status" value="1"/>
</dbReference>
<dbReference type="PANTHER" id="PTHR43289:SF6">
    <property type="entry name" value="SERINE_THREONINE-PROTEIN KINASE NEKL-3"/>
    <property type="match status" value="1"/>
</dbReference>
<dbReference type="PANTHER" id="PTHR43289">
    <property type="entry name" value="MITOGEN-ACTIVATED PROTEIN KINASE KINASE KINASE 20-RELATED"/>
    <property type="match status" value="1"/>
</dbReference>
<dbReference type="InterPro" id="IPR011009">
    <property type="entry name" value="Kinase-like_dom_sf"/>
</dbReference>
<evidence type="ECO:0000256" key="5">
    <source>
        <dbReference type="ARBA" id="ARBA00022840"/>
    </source>
</evidence>
<dbReference type="HOGENOM" id="CLU_539365_0_0_0"/>
<feature type="region of interest" description="Disordered" evidence="6">
    <location>
        <begin position="314"/>
        <end position="360"/>
    </location>
</feature>
<dbReference type="Proteomes" id="UP000000263">
    <property type="component" value="Chromosome"/>
</dbReference>
<dbReference type="Gene3D" id="3.30.200.20">
    <property type="entry name" value="Phosphorylase Kinase, domain 1"/>
    <property type="match status" value="1"/>
</dbReference>
<dbReference type="GO" id="GO:0004674">
    <property type="term" value="F:protein serine/threonine kinase activity"/>
    <property type="evidence" value="ECO:0007669"/>
    <property type="project" value="UniProtKB-KW"/>
</dbReference>
<dbReference type="eggNOG" id="COG0515">
    <property type="taxonomic scope" value="Bacteria"/>
</dbReference>